<organism evidence="2 3">
    <name type="scientific">Brevundimonas variabilis</name>
    <dbReference type="NCBI Taxonomy" id="74312"/>
    <lineage>
        <taxon>Bacteria</taxon>
        <taxon>Pseudomonadati</taxon>
        <taxon>Pseudomonadota</taxon>
        <taxon>Alphaproteobacteria</taxon>
        <taxon>Caulobacterales</taxon>
        <taxon>Caulobacteraceae</taxon>
        <taxon>Brevundimonas</taxon>
    </lineage>
</organism>
<name>A0A7W9CH25_9CAUL</name>
<dbReference type="AlphaFoldDB" id="A0A7W9CH25"/>
<keyword evidence="1" id="KW-1133">Transmembrane helix</keyword>
<feature type="transmembrane region" description="Helical" evidence="1">
    <location>
        <begin position="59"/>
        <end position="79"/>
    </location>
</feature>
<proteinExistence type="predicted"/>
<evidence type="ECO:0000313" key="2">
    <source>
        <dbReference type="EMBL" id="MBB5745524.1"/>
    </source>
</evidence>
<feature type="transmembrane region" description="Helical" evidence="1">
    <location>
        <begin position="6"/>
        <end position="23"/>
    </location>
</feature>
<evidence type="ECO:0008006" key="4">
    <source>
        <dbReference type="Google" id="ProtNLM"/>
    </source>
</evidence>
<dbReference type="Proteomes" id="UP000545037">
    <property type="component" value="Unassembled WGS sequence"/>
</dbReference>
<evidence type="ECO:0000256" key="1">
    <source>
        <dbReference type="SAM" id="Phobius"/>
    </source>
</evidence>
<feature type="transmembrane region" description="Helical" evidence="1">
    <location>
        <begin position="30"/>
        <end position="53"/>
    </location>
</feature>
<dbReference type="EMBL" id="JACHOR010000002">
    <property type="protein sequence ID" value="MBB5745524.1"/>
    <property type="molecule type" value="Genomic_DNA"/>
</dbReference>
<evidence type="ECO:0000313" key="3">
    <source>
        <dbReference type="Proteomes" id="UP000545037"/>
    </source>
</evidence>
<accession>A0A7W9CH25</accession>
<gene>
    <name evidence="2" type="ORF">GGR13_001108</name>
</gene>
<comment type="caution">
    <text evidence="2">The sequence shown here is derived from an EMBL/GenBank/DDBJ whole genome shotgun (WGS) entry which is preliminary data.</text>
</comment>
<reference evidence="2 3" key="1">
    <citation type="submission" date="2020-08" db="EMBL/GenBank/DDBJ databases">
        <title>Genomic Encyclopedia of Type Strains, Phase IV (KMG-IV): sequencing the most valuable type-strain genomes for metagenomic binning, comparative biology and taxonomic classification.</title>
        <authorList>
            <person name="Goeker M."/>
        </authorList>
    </citation>
    <scope>NUCLEOTIDE SEQUENCE [LARGE SCALE GENOMIC DNA]</scope>
    <source>
        <strain evidence="2 3">DSM 4737</strain>
    </source>
</reference>
<dbReference type="RefSeq" id="WP_183212510.1">
    <property type="nucleotide sequence ID" value="NZ_JACHOR010000002.1"/>
</dbReference>
<keyword evidence="1" id="KW-0472">Membrane</keyword>
<sequence>MEYADIAIAVLGVLGLASIWDLLSGRRGYGGAVLVAGVGAACGAFLVIRVFGISTLGDWLWVAWAMVASAFTLLAYTLFRSKR</sequence>
<keyword evidence="1" id="KW-0812">Transmembrane</keyword>
<protein>
    <recommendedName>
        <fullName evidence="4">Transglycosylase</fullName>
    </recommendedName>
</protein>
<keyword evidence="3" id="KW-1185">Reference proteome</keyword>